<dbReference type="OrthoDB" id="6613664at2759"/>
<organism evidence="3 4">
    <name type="scientific">Acanthoscelides obtectus</name>
    <name type="common">Bean weevil</name>
    <name type="synonym">Bruchus obtectus</name>
    <dbReference type="NCBI Taxonomy" id="200917"/>
    <lineage>
        <taxon>Eukaryota</taxon>
        <taxon>Metazoa</taxon>
        <taxon>Ecdysozoa</taxon>
        <taxon>Arthropoda</taxon>
        <taxon>Hexapoda</taxon>
        <taxon>Insecta</taxon>
        <taxon>Pterygota</taxon>
        <taxon>Neoptera</taxon>
        <taxon>Endopterygota</taxon>
        <taxon>Coleoptera</taxon>
        <taxon>Polyphaga</taxon>
        <taxon>Cucujiformia</taxon>
        <taxon>Chrysomeloidea</taxon>
        <taxon>Chrysomelidae</taxon>
        <taxon>Bruchinae</taxon>
        <taxon>Bruchini</taxon>
        <taxon>Acanthoscelides</taxon>
    </lineage>
</organism>
<dbReference type="Pfam" id="PF15994">
    <property type="entry name" value="DUF4770"/>
    <property type="match status" value="1"/>
</dbReference>
<accession>A0A9P0L3Q9</accession>
<name>A0A9P0L3Q9_ACAOB</name>
<gene>
    <name evidence="3" type="ORF">ACAOBT_LOCUS18712</name>
</gene>
<evidence type="ECO:0000313" key="4">
    <source>
        <dbReference type="Proteomes" id="UP001152888"/>
    </source>
</evidence>
<dbReference type="PANTHER" id="PTHR41967:SF6">
    <property type="entry name" value="FI19406P1-RELATED"/>
    <property type="match status" value="1"/>
</dbReference>
<dbReference type="PANTHER" id="PTHR41967">
    <property type="entry name" value="FI19406P1-RELATED"/>
    <property type="match status" value="1"/>
</dbReference>
<evidence type="ECO:0008006" key="5">
    <source>
        <dbReference type="Google" id="ProtNLM"/>
    </source>
</evidence>
<feature type="domain" description="DUF4770" evidence="1">
    <location>
        <begin position="195"/>
        <end position="288"/>
    </location>
</feature>
<dbReference type="InterPro" id="IPR031936">
    <property type="entry name" value="DUF4771"/>
</dbReference>
<sequence length="1302" mass="149117">MSTHKKFKRKISKKTARGGLLDRYSPFTELFKVPATSLKKTVNVFESYEPDPGECLDYNISQTYVKWNVGETNINVTETHADYVPAPESFSKKIKKRKSYTGVPPISKTVDEIWLEERESSQRRGKQEFKQFRKKRKIADKIRGNCLHNTVLGMVGPDWYQELSPKQLETVDDLERCILQDYVSKGYINTKENMAALGLVLRPNPQKLERALEICCGDPVEFLLTLYQLSNPKRKQYSVNDRLILSAVVHLTMTFTLRELHVRIPSPPRKPKVVQEEPQEVKKAKYKSPYLVPYTFKPKPPAHTGEYINSQIQHPESPYFSYLEDLAGEMAQMREDPNLGIMSRGLDGTEIVYEIQAAQDYYNEIHGTNKNCILPPTILVPLEKDQRNAIGDTKALLDDLKEMTVNAPFVKVQGIVFVNAGVVITNLGRVFFVQGSYQSSDLEHPIYQYEEKEPSLSALNTNIEDDCCNVGEQDVKCLPGAQQLNEFEESGREKSPAPACNEVHPTFEDSSNGDGCICTSKRIIGKPFNGEALFVNGGIAISRIGPAYLVSYSVVRVDEAQPLRRPRICCMKGAEDSGYWAAKGGACTCVAQRKAVLRRYQHCYPVTYVIGGIVMTEVGPAYMVSSVCKKKEIKKPEVETADPDACKCKQEVDRFLKHRCECETCRAQERQDNATFIIAGMKGQEIDPPIPIISACVSQKNCNCLERYMEKLKTMHEYRQRLETRWRMMSIQNKYAIGGVVQTARGPMYMLTGIRPPIQCACAEMLRKQDEEKEARKRMPEPPPAGRIKYHIQGVRQMKCGQSVYILSQALPVEPCPCEELFNRFQGAHSRCMDRYKSFMSKIQEAHKDWGLGERWYESDQPIEEERKPKTLRKKKKKKDFHATFMSDYDYDAQYSVTTPMQDRSSNMSFLTWDNVDEKSIDMRYDDRFDVIDDPCVKTTSKNYTAKSGTRLSRSKEKVSKKAVIIPEEKESEIKTFFPTIGDLDCSPTDLVQEEKKEEIGGVTVSTQESELPEPVFVESQEVLQPPELPDKPLCRPEPGDAYNFELTKPKSPCEPTDFMTTPCWESEASSSVASTASCRSDCQSAKAGATVASPHSIPKQPLCQCLPKAKAVHEPDELYGFKRYAILKKIPCDEKGQRKILKRVLEMMAEDGFVLARLPDAYKLPHFKLWMQMRCGKIWTRKDRDRLKLLSITLWGHTEICYQPVDVPHLRISHKRANAMTWNHANYLRQTLTAKYEEFYRALRKARINSAREFYPTTFSYEFPTRTFRDCYFAYLPAREEDLVFPTIEEKKFLKRYQCYC</sequence>
<proteinExistence type="predicted"/>
<protein>
    <recommendedName>
        <fullName evidence="5">DUF4771 domain-containing protein</fullName>
    </recommendedName>
</protein>
<dbReference type="Pfam" id="PF15995">
    <property type="entry name" value="DUF4771"/>
    <property type="match status" value="1"/>
</dbReference>
<feature type="domain" description="DUF4771" evidence="2">
    <location>
        <begin position="1134"/>
        <end position="1284"/>
    </location>
</feature>
<reference evidence="3" key="1">
    <citation type="submission" date="2022-03" db="EMBL/GenBank/DDBJ databases">
        <authorList>
            <person name="Sayadi A."/>
        </authorList>
    </citation>
    <scope>NUCLEOTIDE SEQUENCE</scope>
</reference>
<keyword evidence="4" id="KW-1185">Reference proteome</keyword>
<dbReference type="InterPro" id="IPR031935">
    <property type="entry name" value="DUF4770"/>
</dbReference>
<evidence type="ECO:0000259" key="1">
    <source>
        <dbReference type="Pfam" id="PF15994"/>
    </source>
</evidence>
<evidence type="ECO:0000313" key="3">
    <source>
        <dbReference type="EMBL" id="CAH1988872.1"/>
    </source>
</evidence>
<dbReference type="EMBL" id="CAKOFQ010007052">
    <property type="protein sequence ID" value="CAH1988872.1"/>
    <property type="molecule type" value="Genomic_DNA"/>
</dbReference>
<comment type="caution">
    <text evidence="3">The sequence shown here is derived from an EMBL/GenBank/DDBJ whole genome shotgun (WGS) entry which is preliminary data.</text>
</comment>
<dbReference type="Proteomes" id="UP001152888">
    <property type="component" value="Unassembled WGS sequence"/>
</dbReference>
<evidence type="ECO:0000259" key="2">
    <source>
        <dbReference type="Pfam" id="PF15995"/>
    </source>
</evidence>